<sequence length="138" mass="14731">MNSPGDAFAFPFRSPGWLGTVVLQGLILIIPIIGQIALLGWMVITLDNLRDGRQELAPAGFHLWRGIRLFGVQLVYGIVLSIIPGILEGIGSAMQRSNGSGVALISLGYLLNLVALVLFAFILPALILITYEQGFGAA</sequence>
<dbReference type="Proteomes" id="UP000612893">
    <property type="component" value="Unassembled WGS sequence"/>
</dbReference>
<feature type="transmembrane region" description="Helical" evidence="1">
    <location>
        <begin position="20"/>
        <end position="46"/>
    </location>
</feature>
<reference evidence="2" key="1">
    <citation type="submission" date="2020-10" db="EMBL/GenBank/DDBJ databases">
        <title>Ca. Dormibacterota MAGs.</title>
        <authorList>
            <person name="Montgomery K."/>
        </authorList>
    </citation>
    <scope>NUCLEOTIDE SEQUENCE [LARGE SCALE GENOMIC DNA]</scope>
    <source>
        <strain evidence="2">SC8812_S17_10</strain>
    </source>
</reference>
<dbReference type="EMBL" id="JAEKNR010000239">
    <property type="protein sequence ID" value="MBJ7601220.1"/>
    <property type="molecule type" value="Genomic_DNA"/>
</dbReference>
<dbReference type="Pfam" id="PF13197">
    <property type="entry name" value="DUF4013"/>
    <property type="match status" value="1"/>
</dbReference>
<accession>A0A934N5C7</accession>
<gene>
    <name evidence="2" type="ORF">JF922_24500</name>
</gene>
<proteinExistence type="predicted"/>
<evidence type="ECO:0000313" key="2">
    <source>
        <dbReference type="EMBL" id="MBJ7601220.1"/>
    </source>
</evidence>
<comment type="caution">
    <text evidence="2">The sequence shown here is derived from an EMBL/GenBank/DDBJ whole genome shotgun (WGS) entry which is preliminary data.</text>
</comment>
<dbReference type="AlphaFoldDB" id="A0A934N5C7"/>
<keyword evidence="1" id="KW-0472">Membrane</keyword>
<evidence type="ECO:0000256" key="1">
    <source>
        <dbReference type="SAM" id="Phobius"/>
    </source>
</evidence>
<organism evidence="2 3">
    <name type="scientific">Candidatus Nephthysia bennettiae</name>
    <dbReference type="NCBI Taxonomy" id="3127016"/>
    <lineage>
        <taxon>Bacteria</taxon>
        <taxon>Bacillati</taxon>
        <taxon>Candidatus Dormiibacterota</taxon>
        <taxon>Candidatus Dormibacteria</taxon>
        <taxon>Candidatus Dormibacterales</taxon>
        <taxon>Candidatus Dormibacteraceae</taxon>
        <taxon>Candidatus Nephthysia</taxon>
    </lineage>
</organism>
<feature type="transmembrane region" description="Helical" evidence="1">
    <location>
        <begin position="67"/>
        <end position="87"/>
    </location>
</feature>
<dbReference type="RefSeq" id="WP_338205370.1">
    <property type="nucleotide sequence ID" value="NZ_JAEKNR010000239.1"/>
</dbReference>
<dbReference type="InterPro" id="IPR025098">
    <property type="entry name" value="DUF4013"/>
</dbReference>
<name>A0A934N5C7_9BACT</name>
<protein>
    <submittedName>
        <fullName evidence="2">DUF4013 domain-containing protein</fullName>
    </submittedName>
</protein>
<evidence type="ECO:0000313" key="3">
    <source>
        <dbReference type="Proteomes" id="UP000612893"/>
    </source>
</evidence>
<keyword evidence="1" id="KW-1133">Transmembrane helix</keyword>
<keyword evidence="1" id="KW-0812">Transmembrane</keyword>
<feature type="transmembrane region" description="Helical" evidence="1">
    <location>
        <begin position="107"/>
        <end position="131"/>
    </location>
</feature>
<keyword evidence="3" id="KW-1185">Reference proteome</keyword>